<sequence length="67" mass="8375">MVFYRGPCFGQDIVIYSRNGEFKNYNYNYCEKCYYGKQIRDTKYQFSIEDYELRGLEYCFHHMDHKR</sequence>
<protein>
    <submittedName>
        <fullName evidence="1">Uncharacterized protein</fullName>
    </submittedName>
</protein>
<keyword evidence="2" id="KW-1185">Reference proteome</keyword>
<dbReference type="EMBL" id="LLXI01003476">
    <property type="protein sequence ID" value="PKY59301.1"/>
    <property type="molecule type" value="Genomic_DNA"/>
</dbReference>
<comment type="caution">
    <text evidence="1">The sequence shown here is derived from an EMBL/GenBank/DDBJ whole genome shotgun (WGS) entry which is preliminary data.</text>
</comment>
<dbReference type="AlphaFoldDB" id="A0A2I1HK93"/>
<proteinExistence type="predicted"/>
<reference evidence="1 2" key="1">
    <citation type="submission" date="2015-10" db="EMBL/GenBank/DDBJ databases">
        <title>Genome analyses suggest a sexual origin of heterokaryosis in a supposedly ancient asexual fungus.</title>
        <authorList>
            <person name="Ropars J."/>
            <person name="Sedzielewska K."/>
            <person name="Noel J."/>
            <person name="Charron P."/>
            <person name="Farinelli L."/>
            <person name="Marton T."/>
            <person name="Kruger M."/>
            <person name="Pelin A."/>
            <person name="Brachmann A."/>
            <person name="Corradi N."/>
        </authorList>
    </citation>
    <scope>NUCLEOTIDE SEQUENCE [LARGE SCALE GENOMIC DNA]</scope>
    <source>
        <strain evidence="1 2">A4</strain>
    </source>
</reference>
<evidence type="ECO:0000313" key="2">
    <source>
        <dbReference type="Proteomes" id="UP000234323"/>
    </source>
</evidence>
<name>A0A2I1HK93_9GLOM</name>
<gene>
    <name evidence="1" type="ORF">RhiirA4_481922</name>
</gene>
<organism evidence="1 2">
    <name type="scientific">Rhizophagus irregularis</name>
    <dbReference type="NCBI Taxonomy" id="588596"/>
    <lineage>
        <taxon>Eukaryota</taxon>
        <taxon>Fungi</taxon>
        <taxon>Fungi incertae sedis</taxon>
        <taxon>Mucoromycota</taxon>
        <taxon>Glomeromycotina</taxon>
        <taxon>Glomeromycetes</taxon>
        <taxon>Glomerales</taxon>
        <taxon>Glomeraceae</taxon>
        <taxon>Rhizophagus</taxon>
    </lineage>
</organism>
<accession>A0A2I1HK93</accession>
<evidence type="ECO:0000313" key="1">
    <source>
        <dbReference type="EMBL" id="PKY59301.1"/>
    </source>
</evidence>
<dbReference type="Proteomes" id="UP000234323">
    <property type="component" value="Unassembled WGS sequence"/>
</dbReference>